<dbReference type="GO" id="GO:0008703">
    <property type="term" value="F:5-amino-6-(5-phosphoribosylamino)uracil reductase activity"/>
    <property type="evidence" value="ECO:0007669"/>
    <property type="project" value="InterPro"/>
</dbReference>
<dbReference type="InterPro" id="IPR002734">
    <property type="entry name" value="RibDG_C"/>
</dbReference>
<accession>G4REK7</accession>
<reference evidence="2 3" key="1">
    <citation type="journal article" date="2012" name="J. Bacteriol.">
        <title>Complete genome sequence of Pelagibacterium halotolerans B2T.</title>
        <authorList>
            <person name="Huo Y.Y."/>
            <person name="Cheng H."/>
            <person name="Han X.F."/>
            <person name="Jiang X.W."/>
            <person name="Sun C."/>
            <person name="Zhang X.Q."/>
            <person name="Zhu X.F."/>
            <person name="Liu Y.F."/>
            <person name="Li P.F."/>
            <person name="Ni P.X."/>
            <person name="Wu M."/>
        </authorList>
    </citation>
    <scope>NUCLEOTIDE SEQUENCE [LARGE SCALE GENOMIC DNA]</scope>
    <source>
        <strain evidence="3">DSM 22347 / JCM 15775 / CGMCC 1.7692 / B2</strain>
    </source>
</reference>
<dbReference type="Gene3D" id="3.40.430.10">
    <property type="entry name" value="Dihydrofolate Reductase, subunit A"/>
    <property type="match status" value="1"/>
</dbReference>
<protein>
    <recommendedName>
        <fullName evidence="1">Bacterial bifunctional deaminase-reductase C-terminal domain-containing protein</fullName>
    </recommendedName>
</protein>
<dbReference type="KEGG" id="phl:KKY_818"/>
<gene>
    <name evidence="2" type="ordered locus">KKY_818</name>
</gene>
<dbReference type="GO" id="GO:0009231">
    <property type="term" value="P:riboflavin biosynthetic process"/>
    <property type="evidence" value="ECO:0007669"/>
    <property type="project" value="InterPro"/>
</dbReference>
<dbReference type="AlphaFoldDB" id="G4REK7"/>
<dbReference type="HOGENOM" id="CLU_2863835_0_0_5"/>
<dbReference type="Proteomes" id="UP000008850">
    <property type="component" value="Chromosome"/>
</dbReference>
<evidence type="ECO:0000313" key="2">
    <source>
        <dbReference type="EMBL" id="AEQ50857.1"/>
    </source>
</evidence>
<feature type="domain" description="Bacterial bifunctional deaminase-reductase C-terminal" evidence="1">
    <location>
        <begin position="2"/>
        <end position="54"/>
    </location>
</feature>
<name>G4REK7_PELHB</name>
<evidence type="ECO:0000259" key="1">
    <source>
        <dbReference type="Pfam" id="PF01872"/>
    </source>
</evidence>
<dbReference type="eggNOG" id="COG0262">
    <property type="taxonomic scope" value="Bacteria"/>
</dbReference>
<organism evidence="2 3">
    <name type="scientific">Pelagibacterium halotolerans (strain DSM 22347 / JCM 15775 / CGMCC 1.7692 / B2)</name>
    <dbReference type="NCBI Taxonomy" id="1082931"/>
    <lineage>
        <taxon>Bacteria</taxon>
        <taxon>Pseudomonadati</taxon>
        <taxon>Pseudomonadota</taxon>
        <taxon>Alphaproteobacteria</taxon>
        <taxon>Hyphomicrobiales</taxon>
        <taxon>Devosiaceae</taxon>
        <taxon>Pelagibacterium</taxon>
    </lineage>
</organism>
<sequence>MGGPGIGNQAIAAGLVDEIVVSIVPVLFGDGLPMFSRLSEPVSLKRLSMVDTGAATHLTYRVIK</sequence>
<dbReference type="InterPro" id="IPR024072">
    <property type="entry name" value="DHFR-like_dom_sf"/>
</dbReference>
<dbReference type="RefSeq" id="WP_014130006.1">
    <property type="nucleotide sequence ID" value="NC_016078.1"/>
</dbReference>
<dbReference type="STRING" id="1082931.KKY_818"/>
<proteinExistence type="predicted"/>
<evidence type="ECO:0000313" key="3">
    <source>
        <dbReference type="Proteomes" id="UP000008850"/>
    </source>
</evidence>
<dbReference type="SUPFAM" id="SSF53597">
    <property type="entry name" value="Dihydrofolate reductase-like"/>
    <property type="match status" value="1"/>
</dbReference>
<keyword evidence="3" id="KW-1185">Reference proteome</keyword>
<dbReference type="Pfam" id="PF01872">
    <property type="entry name" value="RibD_C"/>
    <property type="match status" value="1"/>
</dbReference>
<dbReference type="EMBL" id="CP003075">
    <property type="protein sequence ID" value="AEQ50857.1"/>
    <property type="molecule type" value="Genomic_DNA"/>
</dbReference>